<evidence type="ECO:0000313" key="3">
    <source>
        <dbReference type="Proteomes" id="UP000194911"/>
    </source>
</evidence>
<comment type="caution">
    <text evidence="2">The sequence shown here is derived from an EMBL/GenBank/DDBJ whole genome shotgun (WGS) entry which is preliminary data.</text>
</comment>
<feature type="transmembrane region" description="Helical" evidence="1">
    <location>
        <begin position="316"/>
        <end position="342"/>
    </location>
</feature>
<proteinExistence type="predicted"/>
<feature type="transmembrane region" description="Helical" evidence="1">
    <location>
        <begin position="239"/>
        <end position="260"/>
    </location>
</feature>
<dbReference type="InterPro" id="IPR006541">
    <property type="entry name" value="Bacteriocin_ass"/>
</dbReference>
<keyword evidence="1" id="KW-0812">Transmembrane</keyword>
<dbReference type="AlphaFoldDB" id="A0A243CRT0"/>
<organism evidence="2 3">
    <name type="scientific">Bacillus thuringiensis serovar vazensis</name>
    <dbReference type="NCBI Taxonomy" id="180867"/>
    <lineage>
        <taxon>Bacteria</taxon>
        <taxon>Bacillati</taxon>
        <taxon>Bacillota</taxon>
        <taxon>Bacilli</taxon>
        <taxon>Bacillales</taxon>
        <taxon>Bacillaceae</taxon>
        <taxon>Bacillus</taxon>
        <taxon>Bacillus cereus group</taxon>
    </lineage>
</organism>
<feature type="transmembrane region" description="Helical" evidence="1">
    <location>
        <begin position="266"/>
        <end position="295"/>
    </location>
</feature>
<dbReference type="NCBIfam" id="TIGR01654">
    <property type="entry name" value="bact_immun_7tm"/>
    <property type="match status" value="1"/>
</dbReference>
<feature type="transmembrane region" description="Helical" evidence="1">
    <location>
        <begin position="693"/>
        <end position="714"/>
    </location>
</feature>
<reference evidence="2 3" key="1">
    <citation type="submission" date="2016-10" db="EMBL/GenBank/DDBJ databases">
        <title>Comparative genomics of Bacillus thuringiensis reveals a path to pathogens against multiple invertebrate hosts.</title>
        <authorList>
            <person name="Zheng J."/>
            <person name="Gao Q."/>
            <person name="Liu H."/>
            <person name="Peng D."/>
            <person name="Ruan L."/>
            <person name="Sun M."/>
        </authorList>
    </citation>
    <scope>NUCLEOTIDE SEQUENCE [LARGE SCALE GENOMIC DNA]</scope>
    <source>
        <strain evidence="2">BGSC 4CE1</strain>
    </source>
</reference>
<dbReference type="Proteomes" id="UP000194911">
    <property type="component" value="Unassembled WGS sequence"/>
</dbReference>
<accession>A0A243CRT0</accession>
<keyword evidence="1" id="KW-1133">Transmembrane helix</keyword>
<protein>
    <recommendedName>
        <fullName evidence="4">Bacteriocin-associated integral membrane family protein</fullName>
    </recommendedName>
</protein>
<sequence length="728" mass="84894">MKKILYMLLALVLISANLFGYFLMSNKQLIDILYKNNKLIHISYGIATKDINYNELLQHIINFSNDKKINISQYHFQSETDLNIYSANINNDLNVHIESGEIPQGTTYLSNKNLESTGKKQSGIFSFPLSNWRVHIYDIQQLHNIGLGDTFYLSGADKETINIFIKEFSEYGKVSLIDENINSLLLTNMPLLMVVIFSFVIFLMVFFYFLIQNRKKLFLQQIWGFSTWKIIFSVPREFLNFYILVIFLLSFGITAFILVFNQTFFLIGYIIMFVITNVTTLLILLFFTMIATWFIKKFNNDYVNVKGKLPFGKIQWISAILKTIVSIILFGIISSSLTNLYYLSKKVSGLEYWNQTQNVFRIQVGNLNANLNNNLKLDRDLNNRLFNFYKEIQSINKGFLMESENFHIIDYNNGKPTYNYTRNITDISKIHSPKGRNVTIDKNYLDINPIKGSKGSSIQDHLKNDDNILNILVPEQYKKLEQQITTSYKKWFYFQKVHVNNIYNEKLGYPLNQTTLDDLSINIIYTREGQYYFTFNSDTGDSKNRVKDPIAIIYNDSLDTSNMGAYATTSLFFIDDSKGNAYENILSSLNKTHVTEVNNALSVFSEANTQIAYQKWLLFQQVTGFIITTIFSLILFSIFIWTYYFTNIYQLNLKYLFGYSYWKRNKSIILITFILNIISGLLIYAFYRLAFLFIVIIFVLIIDLVVINILSNYLNKKNLNKVLKGDYI</sequence>
<keyword evidence="1" id="KW-0472">Membrane</keyword>
<evidence type="ECO:0000256" key="1">
    <source>
        <dbReference type="SAM" id="Phobius"/>
    </source>
</evidence>
<evidence type="ECO:0000313" key="2">
    <source>
        <dbReference type="EMBL" id="OTY70800.1"/>
    </source>
</evidence>
<feature type="transmembrane region" description="Helical" evidence="1">
    <location>
        <begin position="667"/>
        <end position="687"/>
    </location>
</feature>
<dbReference type="Pfam" id="PF07242">
    <property type="entry name" value="DUF1430"/>
    <property type="match status" value="1"/>
</dbReference>
<name>A0A243CRT0_BACTU</name>
<feature type="transmembrane region" description="Helical" evidence="1">
    <location>
        <begin position="624"/>
        <end position="646"/>
    </location>
</feature>
<dbReference type="RefSeq" id="WP_000723241.1">
    <property type="nucleotide sequence ID" value="NZ_NFDQ01000076.1"/>
</dbReference>
<dbReference type="EMBL" id="NFDQ01000076">
    <property type="protein sequence ID" value="OTY70800.1"/>
    <property type="molecule type" value="Genomic_DNA"/>
</dbReference>
<feature type="transmembrane region" description="Helical" evidence="1">
    <location>
        <begin position="191"/>
        <end position="211"/>
    </location>
</feature>
<gene>
    <name evidence="2" type="ORF">BK749_21720</name>
</gene>
<evidence type="ECO:0008006" key="4">
    <source>
        <dbReference type="Google" id="ProtNLM"/>
    </source>
</evidence>